<dbReference type="Proteomes" id="UP000799118">
    <property type="component" value="Unassembled WGS sequence"/>
</dbReference>
<accession>A0A6A4H4E7</accession>
<keyword evidence="2" id="KW-1185">Reference proteome</keyword>
<evidence type="ECO:0000313" key="2">
    <source>
        <dbReference type="Proteomes" id="UP000799118"/>
    </source>
</evidence>
<gene>
    <name evidence="1" type="ORF">BT96DRAFT_271172</name>
</gene>
<proteinExistence type="predicted"/>
<dbReference type="EMBL" id="ML769592">
    <property type="protein sequence ID" value="KAE9392568.1"/>
    <property type="molecule type" value="Genomic_DNA"/>
</dbReference>
<evidence type="ECO:0000313" key="1">
    <source>
        <dbReference type="EMBL" id="KAE9392568.1"/>
    </source>
</evidence>
<name>A0A6A4H4E7_9AGAR</name>
<reference evidence="1" key="1">
    <citation type="journal article" date="2019" name="Environ. Microbiol.">
        <title>Fungal ecological strategies reflected in gene transcription - a case study of two litter decomposers.</title>
        <authorList>
            <person name="Barbi F."/>
            <person name="Kohler A."/>
            <person name="Barry K."/>
            <person name="Baskaran P."/>
            <person name="Daum C."/>
            <person name="Fauchery L."/>
            <person name="Ihrmark K."/>
            <person name="Kuo A."/>
            <person name="LaButti K."/>
            <person name="Lipzen A."/>
            <person name="Morin E."/>
            <person name="Grigoriev I.V."/>
            <person name="Henrissat B."/>
            <person name="Lindahl B."/>
            <person name="Martin F."/>
        </authorList>
    </citation>
    <scope>NUCLEOTIDE SEQUENCE</scope>
    <source>
        <strain evidence="1">JB14</strain>
    </source>
</reference>
<organism evidence="1 2">
    <name type="scientific">Gymnopus androsaceus JB14</name>
    <dbReference type="NCBI Taxonomy" id="1447944"/>
    <lineage>
        <taxon>Eukaryota</taxon>
        <taxon>Fungi</taxon>
        <taxon>Dikarya</taxon>
        <taxon>Basidiomycota</taxon>
        <taxon>Agaricomycotina</taxon>
        <taxon>Agaricomycetes</taxon>
        <taxon>Agaricomycetidae</taxon>
        <taxon>Agaricales</taxon>
        <taxon>Marasmiineae</taxon>
        <taxon>Omphalotaceae</taxon>
        <taxon>Gymnopus</taxon>
    </lineage>
</organism>
<dbReference type="AlphaFoldDB" id="A0A6A4H4E7"/>
<protein>
    <submittedName>
        <fullName evidence="1">Uncharacterized protein</fullName>
    </submittedName>
</protein>
<sequence length="253" mass="27940">MERRLSPNRSSPKSNSISAKLYWTVLFSVTTSPLRTPRTCHSMCLARHPPSYTWIIFLCVGRNAQLTAGNIRLVLNPSVDPRGKVLMLKGKREGLMVPFTAAHPPAFFASEASFDVGLYNGQEEISNGTVTLGNTIFTDYEWVNHEAATDIYITGTGADGVARSVVKLFGKGDIVWDEDNVVNAINRLCPEARECVVQLGYPGVGERKMTAVVSRFVGLGSGVDVSVKKKDLERGLKNRVELSKKMEQMIFRD</sequence>